<keyword evidence="1" id="KW-1133">Transmembrane helix</keyword>
<evidence type="ECO:0000313" key="3">
    <source>
        <dbReference type="Proteomes" id="UP001595462"/>
    </source>
</evidence>
<name>A0ABV7EVR5_9GAMM</name>
<dbReference type="InterPro" id="IPR029058">
    <property type="entry name" value="AB_hydrolase_fold"/>
</dbReference>
<dbReference type="GO" id="GO:0016787">
    <property type="term" value="F:hydrolase activity"/>
    <property type="evidence" value="ECO:0007669"/>
    <property type="project" value="UniProtKB-KW"/>
</dbReference>
<keyword evidence="1" id="KW-0812">Transmembrane</keyword>
<feature type="transmembrane region" description="Helical" evidence="1">
    <location>
        <begin position="59"/>
        <end position="77"/>
    </location>
</feature>
<dbReference type="Proteomes" id="UP001595462">
    <property type="component" value="Unassembled WGS sequence"/>
</dbReference>
<dbReference type="PANTHER" id="PTHR13617">
    <property type="entry name" value="PROTEIN ABHD18"/>
    <property type="match status" value="1"/>
</dbReference>
<dbReference type="SUPFAM" id="SSF53474">
    <property type="entry name" value="alpha/beta-Hydrolases"/>
    <property type="match status" value="1"/>
</dbReference>
<reference evidence="3" key="1">
    <citation type="journal article" date="2019" name="Int. J. Syst. Evol. Microbiol.">
        <title>The Global Catalogue of Microorganisms (GCM) 10K type strain sequencing project: providing services to taxonomists for standard genome sequencing and annotation.</title>
        <authorList>
            <consortium name="The Broad Institute Genomics Platform"/>
            <consortium name="The Broad Institute Genome Sequencing Center for Infectious Disease"/>
            <person name="Wu L."/>
            <person name="Ma J."/>
        </authorList>
    </citation>
    <scope>NUCLEOTIDE SEQUENCE [LARGE SCALE GENOMIC DNA]</scope>
    <source>
        <strain evidence="3">KCTC 52640</strain>
    </source>
</reference>
<dbReference type="EC" id="3.4.-.-" evidence="2"/>
<protein>
    <submittedName>
        <fullName evidence="2">Alpha/beta hydrolase family protein</fullName>
        <ecNumber evidence="2">3.4.-.-</ecNumber>
    </submittedName>
</protein>
<feature type="transmembrane region" description="Helical" evidence="1">
    <location>
        <begin position="30"/>
        <end position="52"/>
    </location>
</feature>
<keyword evidence="1" id="KW-0472">Membrane</keyword>
<keyword evidence="3" id="KW-1185">Reference proteome</keyword>
<dbReference type="RefSeq" id="WP_380691153.1">
    <property type="nucleotide sequence ID" value="NZ_JBHRSS010000008.1"/>
</dbReference>
<comment type="caution">
    <text evidence="2">The sequence shown here is derived from an EMBL/GenBank/DDBJ whole genome shotgun (WGS) entry which is preliminary data.</text>
</comment>
<organism evidence="2 3">
    <name type="scientific">Salinisphaera aquimarina</name>
    <dbReference type="NCBI Taxonomy" id="2094031"/>
    <lineage>
        <taxon>Bacteria</taxon>
        <taxon>Pseudomonadati</taxon>
        <taxon>Pseudomonadota</taxon>
        <taxon>Gammaproteobacteria</taxon>
        <taxon>Salinisphaerales</taxon>
        <taxon>Salinisphaeraceae</taxon>
        <taxon>Salinisphaera</taxon>
    </lineage>
</organism>
<accession>A0ABV7EVR5</accession>
<sequence length="471" mass="51219">MRTQQRWFHASWLPLLTGLGWLILGSGGAWIVTLIAAVPGALLLASGTALLLWPGDRYITHYLALGGLIGMVLAVLLSPWLGVLTAVLLALASAASFIVAGRAALLQAVLIDGVPAPDVCFATARKAATDEALLGFFITCARIPLGDAVARDAHEITLLQRRADADGWAQTPADFARAPAAPADPRLQRTRSLGCNFDWLSFTSEFAPDPGLPGAARWRAHRPNERVAARVFQHPGKSRPWLVCIHGYRMGIDALDLSLFEVKRLHYKLGLNLLMPILPLHGARSVSRMTGGYFFDGPMVDLLHAESQALWDLRRCLKWIHATQPGADVGTLGYSLGGYNAALLAAYEPSLACVIAGIPVTDIPAVVWQHMPLLHRRYIEAQGIDVAQLSALMAPVSPLHLPCAVAPERRYVFAATADQMVSPQQPLRLWQHWGEPAMHWYHGSHLSVRRENGGRAFIDSALHETGLTAPR</sequence>
<dbReference type="Gene3D" id="3.40.50.1820">
    <property type="entry name" value="alpha/beta hydrolase"/>
    <property type="match status" value="1"/>
</dbReference>
<dbReference type="PANTHER" id="PTHR13617:SF14">
    <property type="entry name" value="PROTEIN ABHD18"/>
    <property type="match status" value="1"/>
</dbReference>
<gene>
    <name evidence="2" type="ORF">ACFOSU_17220</name>
</gene>
<proteinExistence type="predicted"/>
<feature type="transmembrane region" description="Helical" evidence="1">
    <location>
        <begin position="83"/>
        <end position="105"/>
    </location>
</feature>
<evidence type="ECO:0000256" key="1">
    <source>
        <dbReference type="SAM" id="Phobius"/>
    </source>
</evidence>
<dbReference type="EMBL" id="JBHRSS010000008">
    <property type="protein sequence ID" value="MFC3105616.1"/>
    <property type="molecule type" value="Genomic_DNA"/>
</dbReference>
<evidence type="ECO:0000313" key="2">
    <source>
        <dbReference type="EMBL" id="MFC3105616.1"/>
    </source>
</evidence>
<keyword evidence="2" id="KW-0378">Hydrolase</keyword>